<dbReference type="GO" id="GO:0003700">
    <property type="term" value="F:DNA-binding transcription factor activity"/>
    <property type="evidence" value="ECO:0007669"/>
    <property type="project" value="InterPro"/>
</dbReference>
<dbReference type="PROSITE" id="PS50995">
    <property type="entry name" value="HTH_MARR_2"/>
    <property type="match status" value="1"/>
</dbReference>
<evidence type="ECO:0000256" key="6">
    <source>
        <dbReference type="ARBA" id="ARBA00047188"/>
    </source>
</evidence>
<evidence type="ECO:0000313" key="9">
    <source>
        <dbReference type="EMBL" id="MDL0116464.1"/>
    </source>
</evidence>
<feature type="domain" description="HTH marR-type" evidence="8">
    <location>
        <begin position="7"/>
        <end position="137"/>
    </location>
</feature>
<gene>
    <name evidence="10" type="ORF">CD117_03715</name>
    <name evidence="9" type="ORF">OWO77_05690</name>
</gene>
<reference evidence="9" key="2">
    <citation type="submission" date="2022-09" db="EMBL/GenBank/DDBJ databases">
        <authorList>
            <person name="De Moura G.S."/>
            <person name="Carvalho E."/>
            <person name="Ramos Sanchez E.M."/>
            <person name="Sellera F.P."/>
            <person name="Marques M.F.S."/>
            <person name="Heinemann M.B."/>
            <person name="De Vliegher S."/>
            <person name="Souza F.N."/>
            <person name="Mota R.A."/>
        </authorList>
    </citation>
    <scope>NUCLEOTIDE SEQUENCE</scope>
    <source>
        <strain evidence="9">BR656</strain>
    </source>
</reference>
<dbReference type="InterPro" id="IPR036390">
    <property type="entry name" value="WH_DNA-bd_sf"/>
</dbReference>
<reference evidence="10 11" key="1">
    <citation type="submission" date="2018-10" db="EMBL/GenBank/DDBJ databases">
        <title>A collection Staphylococci species genome sequencing.</title>
        <authorList>
            <person name="Cole K."/>
        </authorList>
    </citation>
    <scope>NUCLEOTIDE SEQUENCE [LARGE SCALE GENOMIC DNA]</scope>
    <source>
        <strain evidence="10">CCUG 37923</strain>
        <strain evidence="11">NCTC 12218</strain>
    </source>
</reference>
<dbReference type="PANTHER" id="PTHR42756:SF1">
    <property type="entry name" value="TRANSCRIPTIONAL REPRESSOR OF EMRAB OPERON"/>
    <property type="match status" value="1"/>
</dbReference>
<name>A0AAJ4SJQ2_MAMSC</name>
<dbReference type="RefSeq" id="WP_126476710.1">
    <property type="nucleotide sequence ID" value="NZ_CP070606.1"/>
</dbReference>
<keyword evidence="3" id="KW-0238">DNA-binding</keyword>
<dbReference type="SUPFAM" id="SSF46785">
    <property type="entry name" value="Winged helix' DNA-binding domain"/>
    <property type="match status" value="1"/>
</dbReference>
<reference evidence="9" key="3">
    <citation type="journal article" date="2023" name="Vet. Microbiol.">
        <title>Emergence of livestock-associated Mammaliicoccus sciuri ST71 co-harbouring mecA and mecC genes in Brazil.</title>
        <authorList>
            <person name="de Moura G.S."/>
            <person name="de Carvalho E."/>
            <person name="Ramos Sanchez E.M."/>
            <person name="Sellera F.P."/>
            <person name="Marques M.F.S."/>
            <person name="Heinemann M.B."/>
            <person name="De Vliegher S."/>
            <person name="Souza F.N."/>
            <person name="Mota R.A."/>
        </authorList>
    </citation>
    <scope>NUCLEOTIDE SEQUENCE</scope>
    <source>
        <strain evidence="9">BR656</strain>
    </source>
</reference>
<evidence type="ECO:0000256" key="3">
    <source>
        <dbReference type="ARBA" id="ARBA00023125"/>
    </source>
</evidence>
<dbReference type="EMBL" id="JAPNQM010000001">
    <property type="protein sequence ID" value="MDL0116464.1"/>
    <property type="molecule type" value="Genomic_DNA"/>
</dbReference>
<dbReference type="GO" id="GO:0003677">
    <property type="term" value="F:DNA binding"/>
    <property type="evidence" value="ECO:0007669"/>
    <property type="project" value="UniProtKB-KW"/>
</dbReference>
<evidence type="ECO:0000256" key="7">
    <source>
        <dbReference type="ARBA" id="ARBA00047207"/>
    </source>
</evidence>
<evidence type="ECO:0000256" key="5">
    <source>
        <dbReference type="ARBA" id="ARBA00046337"/>
    </source>
</evidence>
<evidence type="ECO:0000313" key="12">
    <source>
        <dbReference type="Proteomes" id="UP001176210"/>
    </source>
</evidence>
<keyword evidence="4" id="KW-0804">Transcription</keyword>
<evidence type="ECO:0000256" key="2">
    <source>
        <dbReference type="ARBA" id="ARBA00023015"/>
    </source>
</evidence>
<keyword evidence="12" id="KW-1185">Reference proteome</keyword>
<proteinExistence type="inferred from homology"/>
<evidence type="ECO:0000313" key="10">
    <source>
        <dbReference type="EMBL" id="RTX74524.1"/>
    </source>
</evidence>
<sequence length="146" mass="16810">MDIPPINKQLGFMLYVASKELIKKYTPILKKYNLTYTGYIVLVAIDKNEVINIKTLGDRLYLDSGTLTPLLKKLEEKGFVNRERAINDERNLRVSLTESGVETQGQILEEIYKTFKGLNMDTEQFNELRDSVESFIQTNLNNDKDA</sequence>
<accession>A0AAJ4SJQ2</accession>
<comment type="caution">
    <text evidence="10">The sequence shown here is derived from an EMBL/GenBank/DDBJ whole genome shotgun (WGS) entry which is preliminary data.</text>
</comment>
<dbReference type="InterPro" id="IPR000835">
    <property type="entry name" value="HTH_MarR-typ"/>
</dbReference>
<dbReference type="PANTHER" id="PTHR42756">
    <property type="entry name" value="TRANSCRIPTIONAL REGULATOR, MARR"/>
    <property type="match status" value="1"/>
</dbReference>
<evidence type="ECO:0000313" key="11">
    <source>
        <dbReference type="Proteomes" id="UP000274792"/>
    </source>
</evidence>
<dbReference type="InterPro" id="IPR055166">
    <property type="entry name" value="Transc_reg_Sar_Rot_HTH"/>
</dbReference>
<dbReference type="EMBL" id="RXWV01000019">
    <property type="protein sequence ID" value="RTX74524.1"/>
    <property type="molecule type" value="Genomic_DNA"/>
</dbReference>
<organism evidence="10 11">
    <name type="scientific">Mammaliicoccus sciuri</name>
    <name type="common">Staphylococcus sciuri</name>
    <dbReference type="NCBI Taxonomy" id="1296"/>
    <lineage>
        <taxon>Bacteria</taxon>
        <taxon>Bacillati</taxon>
        <taxon>Bacillota</taxon>
        <taxon>Bacilli</taxon>
        <taxon>Bacillales</taxon>
        <taxon>Staphylococcaceae</taxon>
        <taxon>Mammaliicoccus</taxon>
    </lineage>
</organism>
<keyword evidence="2" id="KW-0805">Transcription regulation</keyword>
<evidence type="ECO:0000256" key="1">
    <source>
        <dbReference type="ARBA" id="ARBA00004496"/>
    </source>
</evidence>
<dbReference type="Proteomes" id="UP000274792">
    <property type="component" value="Unassembled WGS sequence"/>
</dbReference>
<evidence type="ECO:0000256" key="4">
    <source>
        <dbReference type="ARBA" id="ARBA00023163"/>
    </source>
</evidence>
<comment type="similarity">
    <text evidence="5">Belongs to the SarZ family.</text>
</comment>
<dbReference type="Pfam" id="PF22381">
    <property type="entry name" value="Staph_reg_Sar_Rot"/>
    <property type="match status" value="1"/>
</dbReference>
<dbReference type="InterPro" id="IPR036388">
    <property type="entry name" value="WH-like_DNA-bd_sf"/>
</dbReference>
<dbReference type="PRINTS" id="PR00598">
    <property type="entry name" value="HTHMARR"/>
</dbReference>
<dbReference type="Gene3D" id="1.10.10.10">
    <property type="entry name" value="Winged helix-like DNA-binding domain superfamily/Winged helix DNA-binding domain"/>
    <property type="match status" value="1"/>
</dbReference>
<dbReference type="GO" id="GO:0005737">
    <property type="term" value="C:cytoplasm"/>
    <property type="evidence" value="ECO:0007669"/>
    <property type="project" value="UniProtKB-SubCell"/>
</dbReference>
<evidence type="ECO:0000259" key="8">
    <source>
        <dbReference type="PROSITE" id="PS50995"/>
    </source>
</evidence>
<dbReference type="SMART" id="SM00347">
    <property type="entry name" value="HTH_MARR"/>
    <property type="match status" value="1"/>
</dbReference>
<dbReference type="AlphaFoldDB" id="A0AAJ4SJQ2"/>
<comment type="subcellular location">
    <subcellularLocation>
        <location evidence="1">Cytoplasm</location>
    </subcellularLocation>
</comment>
<protein>
    <recommendedName>
        <fullName evidence="6">HTH-type transcriptional regulator SarZ</fullName>
    </recommendedName>
    <alternativeName>
        <fullName evidence="7">Staphylococcal accessory regulator Z</fullName>
    </alternativeName>
</protein>
<dbReference type="Proteomes" id="UP001176210">
    <property type="component" value="Unassembled WGS sequence"/>
</dbReference>